<dbReference type="InterPro" id="IPR008266">
    <property type="entry name" value="Tyr_kinase_AS"/>
</dbReference>
<gene>
    <name evidence="13" type="ORF">CL943_01365</name>
</gene>
<keyword evidence="6" id="KW-0547">Nucleotide-binding</keyword>
<dbReference type="NCBIfam" id="NF011462">
    <property type="entry name" value="PRK14879.1-3"/>
    <property type="match status" value="1"/>
</dbReference>
<dbReference type="EC" id="2.7.11.1" evidence="2"/>
<dbReference type="Pfam" id="PF01163">
    <property type="entry name" value="RIO1"/>
    <property type="match status" value="1"/>
</dbReference>
<evidence type="ECO:0000256" key="9">
    <source>
        <dbReference type="ARBA" id="ARBA00047899"/>
    </source>
</evidence>
<dbReference type="FunFam" id="3.30.200.20:FF:000201">
    <property type="entry name" value="TP53-regulating kinase isoform X1"/>
    <property type="match status" value="1"/>
</dbReference>
<evidence type="ECO:0000256" key="6">
    <source>
        <dbReference type="ARBA" id="ARBA00022741"/>
    </source>
</evidence>
<accession>A0A2D6M0K7</accession>
<feature type="domain" description="Protein kinase" evidence="12">
    <location>
        <begin position="1"/>
        <end position="203"/>
    </location>
</feature>
<evidence type="ECO:0000256" key="3">
    <source>
        <dbReference type="ARBA" id="ARBA00022527"/>
    </source>
</evidence>
<dbReference type="NCBIfam" id="TIGR03724">
    <property type="entry name" value="arch_bud32"/>
    <property type="match status" value="1"/>
</dbReference>
<comment type="catalytic activity">
    <reaction evidence="9">
        <text>L-threonyl-[protein] + ATP = O-phospho-L-threonyl-[protein] + ADP + H(+)</text>
        <dbReference type="Rhea" id="RHEA:46608"/>
        <dbReference type="Rhea" id="RHEA-COMP:11060"/>
        <dbReference type="Rhea" id="RHEA-COMP:11605"/>
        <dbReference type="ChEBI" id="CHEBI:15378"/>
        <dbReference type="ChEBI" id="CHEBI:30013"/>
        <dbReference type="ChEBI" id="CHEBI:30616"/>
        <dbReference type="ChEBI" id="CHEBI:61977"/>
        <dbReference type="ChEBI" id="CHEBI:456216"/>
        <dbReference type="EC" id="2.7.11.1"/>
    </reaction>
</comment>
<dbReference type="SUPFAM" id="SSF56112">
    <property type="entry name" value="Protein kinase-like (PK-like)"/>
    <property type="match status" value="1"/>
</dbReference>
<evidence type="ECO:0000256" key="7">
    <source>
        <dbReference type="ARBA" id="ARBA00022777"/>
    </source>
</evidence>
<evidence type="ECO:0000313" key="13">
    <source>
        <dbReference type="EMBL" id="MAG21941.1"/>
    </source>
</evidence>
<keyword evidence="4" id="KW-0808">Transferase</keyword>
<dbReference type="InterPro" id="IPR022495">
    <property type="entry name" value="Bud32"/>
</dbReference>
<proteinExistence type="inferred from homology"/>
<evidence type="ECO:0000256" key="8">
    <source>
        <dbReference type="ARBA" id="ARBA00022840"/>
    </source>
</evidence>
<evidence type="ECO:0000259" key="12">
    <source>
        <dbReference type="PROSITE" id="PS50011"/>
    </source>
</evidence>
<dbReference type="GO" id="GO:0000408">
    <property type="term" value="C:EKC/KEOPS complex"/>
    <property type="evidence" value="ECO:0007669"/>
    <property type="project" value="UniProtKB-ARBA"/>
</dbReference>
<dbReference type="InterPro" id="IPR018934">
    <property type="entry name" value="RIO_dom"/>
</dbReference>
<dbReference type="AlphaFoldDB" id="A0A2D6M0K7"/>
<keyword evidence="8" id="KW-0067">ATP-binding</keyword>
<evidence type="ECO:0000256" key="1">
    <source>
        <dbReference type="ARBA" id="ARBA00010630"/>
    </source>
</evidence>
<protein>
    <recommendedName>
        <fullName evidence="2">non-specific serine/threonine protein kinase</fullName>
        <ecNumber evidence="2">2.7.11.1</ecNumber>
    </recommendedName>
</protein>
<dbReference type="EMBL" id="NZBU01000005">
    <property type="protein sequence ID" value="MAG21941.1"/>
    <property type="molecule type" value="Genomic_DNA"/>
</dbReference>
<dbReference type="InterPro" id="IPR000719">
    <property type="entry name" value="Prot_kinase_dom"/>
</dbReference>
<dbReference type="Gene3D" id="1.10.510.10">
    <property type="entry name" value="Transferase(Phosphotransferase) domain 1"/>
    <property type="match status" value="1"/>
</dbReference>
<evidence type="ECO:0000313" key="14">
    <source>
        <dbReference type="Proteomes" id="UP000226592"/>
    </source>
</evidence>
<keyword evidence="3" id="KW-0723">Serine/threonine-protein kinase</keyword>
<evidence type="ECO:0000256" key="10">
    <source>
        <dbReference type="ARBA" id="ARBA00048679"/>
    </source>
</evidence>
<dbReference type="InterPro" id="IPR011009">
    <property type="entry name" value="Kinase-like_dom_sf"/>
</dbReference>
<evidence type="ECO:0000256" key="2">
    <source>
        <dbReference type="ARBA" id="ARBA00012513"/>
    </source>
</evidence>
<dbReference type="GO" id="GO:0005524">
    <property type="term" value="F:ATP binding"/>
    <property type="evidence" value="ECO:0007669"/>
    <property type="project" value="UniProtKB-KW"/>
</dbReference>
<sequence length="203" mass="23398">MKLLRRGAEAELYETDFEGKPSLLKKRVSKSYRCKELDNEIRASRTGLESRLLGNARSLGVKTPQVYKLDKEDKEIVMELIPGERVKDVLNEKNFGNICKRIGQDIAKLHSYEIVHGDLTTSNILLHNEELFFIDFGLGSHSKKIEDKAVDLLVFKKTFEATHADLMPKGWEKIIEGYEVKMGQKGKDVVKHIERIEKRARYH</sequence>
<comment type="catalytic activity">
    <reaction evidence="10">
        <text>L-seryl-[protein] + ATP = O-phospho-L-seryl-[protein] + ADP + H(+)</text>
        <dbReference type="Rhea" id="RHEA:17989"/>
        <dbReference type="Rhea" id="RHEA-COMP:9863"/>
        <dbReference type="Rhea" id="RHEA-COMP:11604"/>
        <dbReference type="ChEBI" id="CHEBI:15378"/>
        <dbReference type="ChEBI" id="CHEBI:29999"/>
        <dbReference type="ChEBI" id="CHEBI:30616"/>
        <dbReference type="ChEBI" id="CHEBI:83421"/>
        <dbReference type="ChEBI" id="CHEBI:456216"/>
        <dbReference type="EC" id="2.7.11.1"/>
    </reaction>
</comment>
<evidence type="ECO:0000256" key="4">
    <source>
        <dbReference type="ARBA" id="ARBA00022679"/>
    </source>
</evidence>
<dbReference type="Gene3D" id="3.30.200.20">
    <property type="entry name" value="Phosphorylase Kinase, domain 1"/>
    <property type="match status" value="1"/>
</dbReference>
<dbReference type="GO" id="GO:0004674">
    <property type="term" value="F:protein serine/threonine kinase activity"/>
    <property type="evidence" value="ECO:0007669"/>
    <property type="project" value="UniProtKB-KW"/>
</dbReference>
<dbReference type="PANTHER" id="PTHR12209">
    <property type="entry name" value="NON-SPECIFIC SERINE/THREONINE PROTEIN KINASE"/>
    <property type="match status" value="1"/>
</dbReference>
<dbReference type="GO" id="GO:0005829">
    <property type="term" value="C:cytosol"/>
    <property type="evidence" value="ECO:0007669"/>
    <property type="project" value="TreeGrafter"/>
</dbReference>
<comment type="subunit">
    <text evidence="11">Component of the KEOPS complex that consists of Kae1, Bud32, Cgi121 and Pcc1; the whole complex dimerizes.</text>
</comment>
<organism evidence="13 14">
    <name type="scientific">Candidatus Iainarchaeum sp</name>
    <dbReference type="NCBI Taxonomy" id="3101447"/>
    <lineage>
        <taxon>Archaea</taxon>
        <taxon>Candidatus Iainarchaeota</taxon>
        <taxon>Candidatus Iainarchaeia</taxon>
        <taxon>Candidatus Iainarchaeales</taxon>
        <taxon>Candidatus Iainarchaeaceae</taxon>
        <taxon>Candidatus Iainarchaeum</taxon>
    </lineage>
</organism>
<dbReference type="PROSITE" id="PS50011">
    <property type="entry name" value="PROTEIN_KINASE_DOM"/>
    <property type="match status" value="1"/>
</dbReference>
<keyword evidence="7 13" id="KW-0418">Kinase</keyword>
<comment type="similarity">
    <text evidence="1">Belongs to the protein kinase superfamily. BUD32 family.</text>
</comment>
<comment type="caution">
    <text evidence="13">The sequence shown here is derived from an EMBL/GenBank/DDBJ whole genome shotgun (WGS) entry which is preliminary data.</text>
</comment>
<dbReference type="PROSITE" id="PS00109">
    <property type="entry name" value="PROTEIN_KINASE_TYR"/>
    <property type="match status" value="1"/>
</dbReference>
<dbReference type="Proteomes" id="UP000226592">
    <property type="component" value="Unassembled WGS sequence"/>
</dbReference>
<name>A0A2D6M0K7_9ARCH</name>
<dbReference type="PANTHER" id="PTHR12209:SF0">
    <property type="entry name" value="EKC_KEOPS COMPLEX SUBUNIT TP53RK"/>
    <property type="match status" value="1"/>
</dbReference>
<evidence type="ECO:0000256" key="5">
    <source>
        <dbReference type="ARBA" id="ARBA00022694"/>
    </source>
</evidence>
<reference evidence="14" key="1">
    <citation type="submission" date="2017-09" db="EMBL/GenBank/DDBJ databases">
        <title>The Reconstruction of 2,631 Draft Metagenome-Assembled Genomes from the Global Oceans.</title>
        <authorList>
            <person name="Tully B.J."/>
            <person name="Graham E.D."/>
            <person name="Heidelberg J.F."/>
        </authorList>
    </citation>
    <scope>NUCLEOTIDE SEQUENCE [LARGE SCALE GENOMIC DNA]</scope>
</reference>
<dbReference type="GO" id="GO:0008033">
    <property type="term" value="P:tRNA processing"/>
    <property type="evidence" value="ECO:0007669"/>
    <property type="project" value="UniProtKB-KW"/>
</dbReference>
<keyword evidence="5" id="KW-0819">tRNA processing</keyword>
<evidence type="ECO:0000256" key="11">
    <source>
        <dbReference type="ARBA" id="ARBA00065170"/>
    </source>
</evidence>